<dbReference type="Pfam" id="PF12645">
    <property type="entry name" value="HTH_16"/>
    <property type="match status" value="1"/>
</dbReference>
<evidence type="ECO:0000259" key="1">
    <source>
        <dbReference type="Pfam" id="PF12645"/>
    </source>
</evidence>
<gene>
    <name evidence="2" type="ORF">AM506_17850</name>
</gene>
<dbReference type="RefSeq" id="WP_060673960.1">
    <property type="nucleotide sequence ID" value="NZ_LIXZ01000018.1"/>
</dbReference>
<feature type="domain" description="Helix-turn-helix conjugative transposon-like" evidence="1">
    <location>
        <begin position="19"/>
        <end position="59"/>
    </location>
</feature>
<dbReference type="EMBL" id="LIXZ01000018">
    <property type="protein sequence ID" value="KPL58183.1"/>
    <property type="molecule type" value="Genomic_DNA"/>
</dbReference>
<dbReference type="InterPro" id="IPR024760">
    <property type="entry name" value="HTH_dom_conjug_TS-like"/>
</dbReference>
<dbReference type="AlphaFoldDB" id="A0A0P6VYY3"/>
<dbReference type="Proteomes" id="UP000050398">
    <property type="component" value="Unassembled WGS sequence"/>
</dbReference>
<comment type="caution">
    <text evidence="2">The sequence shown here is derived from an EMBL/GenBank/DDBJ whole genome shotgun (WGS) entry which is preliminary data.</text>
</comment>
<sequence length="73" mass="8729">MGILYDLVKEAKGNTGNETKVIRRFEPKIRKSLYLTRLENRDDLEQELKIKLIRYVRDYSLENVPGLFDEKKQ</sequence>
<name>A0A0P6VYY3_9BACI</name>
<reference evidence="2 3" key="1">
    <citation type="submission" date="2015-08" db="EMBL/GenBank/DDBJ databases">
        <title>Draft Genome Sequence of Bacillus vietnamensis UCD-SED5.</title>
        <authorList>
            <person name="Lee R.D."/>
            <person name="Jospin G."/>
            <person name="Lang J.M."/>
            <person name="Coil D.A."/>
            <person name="Eisen J.A."/>
        </authorList>
    </citation>
    <scope>NUCLEOTIDE SEQUENCE [LARGE SCALE GENOMIC DNA]</scope>
    <source>
        <strain evidence="2 3">UCD-SED5</strain>
    </source>
</reference>
<accession>A0A0P6VYY3</accession>
<protein>
    <recommendedName>
        <fullName evidence="1">Helix-turn-helix conjugative transposon-like domain-containing protein</fullName>
    </recommendedName>
</protein>
<dbReference type="OrthoDB" id="2453202at2"/>
<evidence type="ECO:0000313" key="3">
    <source>
        <dbReference type="Proteomes" id="UP000050398"/>
    </source>
</evidence>
<organism evidence="2 3">
    <name type="scientific">Rossellomorea vietnamensis</name>
    <dbReference type="NCBI Taxonomy" id="218284"/>
    <lineage>
        <taxon>Bacteria</taxon>
        <taxon>Bacillati</taxon>
        <taxon>Bacillota</taxon>
        <taxon>Bacilli</taxon>
        <taxon>Bacillales</taxon>
        <taxon>Bacillaceae</taxon>
        <taxon>Rossellomorea</taxon>
    </lineage>
</organism>
<evidence type="ECO:0000313" key="2">
    <source>
        <dbReference type="EMBL" id="KPL58183.1"/>
    </source>
</evidence>
<proteinExistence type="predicted"/>